<feature type="repeat" description="ANK" evidence="3">
    <location>
        <begin position="191"/>
        <end position="223"/>
    </location>
</feature>
<dbReference type="Pfam" id="PF12796">
    <property type="entry name" value="Ank_2"/>
    <property type="match status" value="1"/>
</dbReference>
<reference evidence="4" key="1">
    <citation type="submission" date="2023-01" db="EMBL/GenBank/DDBJ databases">
        <title>Metagenome sequencing of chrysophaentin producing Chrysophaeum taylorii.</title>
        <authorList>
            <person name="Davison J."/>
            <person name="Bewley C."/>
        </authorList>
    </citation>
    <scope>NUCLEOTIDE SEQUENCE</scope>
    <source>
        <strain evidence="4">NIES-1699</strain>
    </source>
</reference>
<evidence type="ECO:0000313" key="5">
    <source>
        <dbReference type="Proteomes" id="UP001230188"/>
    </source>
</evidence>
<protein>
    <submittedName>
        <fullName evidence="4">Uncharacterized protein</fullName>
    </submittedName>
</protein>
<feature type="repeat" description="ANK" evidence="3">
    <location>
        <begin position="84"/>
        <end position="116"/>
    </location>
</feature>
<evidence type="ECO:0000256" key="1">
    <source>
        <dbReference type="ARBA" id="ARBA00022737"/>
    </source>
</evidence>
<accession>A0AAD7XLR1</accession>
<dbReference type="Proteomes" id="UP001230188">
    <property type="component" value="Unassembled WGS sequence"/>
</dbReference>
<name>A0AAD7XLR1_9STRA</name>
<evidence type="ECO:0000313" key="4">
    <source>
        <dbReference type="EMBL" id="KAJ8602942.1"/>
    </source>
</evidence>
<dbReference type="EMBL" id="JAQMWT010000362">
    <property type="protein sequence ID" value="KAJ8602942.1"/>
    <property type="molecule type" value="Genomic_DNA"/>
</dbReference>
<dbReference type="InterPro" id="IPR050776">
    <property type="entry name" value="Ank_Repeat/CDKN_Inhibitor"/>
</dbReference>
<evidence type="ECO:0000256" key="2">
    <source>
        <dbReference type="ARBA" id="ARBA00023043"/>
    </source>
</evidence>
<feature type="repeat" description="ANK" evidence="3">
    <location>
        <begin position="117"/>
        <end position="149"/>
    </location>
</feature>
<dbReference type="PROSITE" id="PS50297">
    <property type="entry name" value="ANK_REP_REGION"/>
    <property type="match status" value="2"/>
</dbReference>
<dbReference type="PANTHER" id="PTHR24201:SF2">
    <property type="entry name" value="ANKYRIN REPEAT DOMAIN-CONTAINING PROTEIN 42"/>
    <property type="match status" value="1"/>
</dbReference>
<dbReference type="AlphaFoldDB" id="A0AAD7XLR1"/>
<dbReference type="Gene3D" id="1.25.40.20">
    <property type="entry name" value="Ankyrin repeat-containing domain"/>
    <property type="match status" value="2"/>
</dbReference>
<dbReference type="InterPro" id="IPR036770">
    <property type="entry name" value="Ankyrin_rpt-contain_sf"/>
</dbReference>
<dbReference type="InterPro" id="IPR002110">
    <property type="entry name" value="Ankyrin_rpt"/>
</dbReference>
<dbReference type="SMART" id="SM00248">
    <property type="entry name" value="ANK"/>
    <property type="match status" value="5"/>
</dbReference>
<dbReference type="PROSITE" id="PS50088">
    <property type="entry name" value="ANK_REPEAT"/>
    <property type="match status" value="3"/>
</dbReference>
<keyword evidence="5" id="KW-1185">Reference proteome</keyword>
<keyword evidence="1" id="KW-0677">Repeat</keyword>
<keyword evidence="2 3" id="KW-0040">ANK repeat</keyword>
<proteinExistence type="predicted"/>
<dbReference type="SUPFAM" id="SSF48403">
    <property type="entry name" value="Ankyrin repeat"/>
    <property type="match status" value="1"/>
</dbReference>
<dbReference type="PANTHER" id="PTHR24201">
    <property type="entry name" value="ANK_REP_REGION DOMAIN-CONTAINING PROTEIN"/>
    <property type="match status" value="1"/>
</dbReference>
<comment type="caution">
    <text evidence="4">The sequence shown here is derived from an EMBL/GenBank/DDBJ whole genome shotgun (WGS) entry which is preliminary data.</text>
</comment>
<gene>
    <name evidence="4" type="ORF">CTAYLR_001523</name>
</gene>
<evidence type="ECO:0000256" key="3">
    <source>
        <dbReference type="PROSITE-ProRule" id="PRU00023"/>
    </source>
</evidence>
<organism evidence="4 5">
    <name type="scientific">Chrysophaeum taylorii</name>
    <dbReference type="NCBI Taxonomy" id="2483200"/>
    <lineage>
        <taxon>Eukaryota</taxon>
        <taxon>Sar</taxon>
        <taxon>Stramenopiles</taxon>
        <taxon>Ochrophyta</taxon>
        <taxon>Pelagophyceae</taxon>
        <taxon>Pelagomonadales</taxon>
        <taxon>Pelagomonadaceae</taxon>
        <taxon>Chrysophaeum</taxon>
    </lineage>
</organism>
<dbReference type="GO" id="GO:0005634">
    <property type="term" value="C:nucleus"/>
    <property type="evidence" value="ECO:0007669"/>
    <property type="project" value="TreeGrafter"/>
</dbReference>
<sequence length="276" mass="30050">MQALQDRLKESRRLRAELGNEEKEPLAKEDRVLSLARKQYRQGLRIFASQLTTIHKCAETNDLAGLRQFLSGLHPEPIDIQDRWGNTCLVLASERGYAHFVKALLKEGADPKIRNAKGQTAVHAAVVGGHVKVLKTLHSAGASVLDRDNTGALPAHYAAQADDATILAALYDCCRQDEDGRKLILEGTMNGGMTPAHSAALFDSPDALAYLNSLGCDLDAQDEARETPAHKAARVQALGAVAYLRAQTAADFCVRNAEGDTPDDLLRDNTRAWLCE</sequence>